<dbReference type="RefSeq" id="XP_066075273.1">
    <property type="nucleotide sequence ID" value="XM_066219176.1"/>
</dbReference>
<evidence type="ECO:0000313" key="2">
    <source>
        <dbReference type="Proteomes" id="UP001355207"/>
    </source>
</evidence>
<accession>A0AAX4JSZ4</accession>
<reference evidence="1 2" key="1">
    <citation type="submission" date="2024-01" db="EMBL/GenBank/DDBJ databases">
        <title>Comparative genomics of Cryptococcus and Kwoniella reveals pathogenesis evolution and contrasting modes of karyotype evolution via chromosome fusion or intercentromeric recombination.</title>
        <authorList>
            <person name="Coelho M.A."/>
            <person name="David-Palma M."/>
            <person name="Shea T."/>
            <person name="Bowers K."/>
            <person name="McGinley-Smith S."/>
            <person name="Mohammad A.W."/>
            <person name="Gnirke A."/>
            <person name="Yurkov A.M."/>
            <person name="Nowrousian M."/>
            <person name="Sun S."/>
            <person name="Cuomo C.A."/>
            <person name="Heitman J."/>
        </authorList>
    </citation>
    <scope>NUCLEOTIDE SEQUENCE [LARGE SCALE GENOMIC DNA]</scope>
    <source>
        <strain evidence="1 2">CBS 6074</strain>
    </source>
</reference>
<dbReference type="Proteomes" id="UP001355207">
    <property type="component" value="Chromosome 4"/>
</dbReference>
<organism evidence="1 2">
    <name type="scientific">Kwoniella dendrophila CBS 6074</name>
    <dbReference type="NCBI Taxonomy" id="1295534"/>
    <lineage>
        <taxon>Eukaryota</taxon>
        <taxon>Fungi</taxon>
        <taxon>Dikarya</taxon>
        <taxon>Basidiomycota</taxon>
        <taxon>Agaricomycotina</taxon>
        <taxon>Tremellomycetes</taxon>
        <taxon>Tremellales</taxon>
        <taxon>Cryptococcaceae</taxon>
        <taxon>Kwoniella</taxon>
    </lineage>
</organism>
<name>A0AAX4JSZ4_9TREE</name>
<dbReference type="GeneID" id="91094091"/>
<proteinExistence type="predicted"/>
<evidence type="ECO:0000313" key="1">
    <source>
        <dbReference type="EMBL" id="WWC88510.1"/>
    </source>
</evidence>
<keyword evidence="2" id="KW-1185">Reference proteome</keyword>
<dbReference type="AlphaFoldDB" id="A0AAX4JSZ4"/>
<gene>
    <name evidence="1" type="ORF">L201_003421</name>
</gene>
<sequence>MSESSDTFTFHQLLPDGDISAKPASYADFQASESLKRSQERRHVTKTQTAPYGFMTIQGIIQDLQSTHADSSDTNTGKLKESDDIASNDLQSQSQSQYFLGQHIAKPIYGKFRNVNTGVDDDTIYSCSGVIGFASESLSDVPTCEAEVFFLPTALNNYSNKSLATALTKPCMFAQVTTRSGQIQGYSTKMDDEDMIIKDIDGTIVALKKPAPDDEDRTLFASDHTYPIKLRSTLYHKVSVVDRK</sequence>
<protein>
    <submittedName>
        <fullName evidence="1">Uncharacterized protein</fullName>
    </submittedName>
</protein>
<dbReference type="EMBL" id="CP144101">
    <property type="protein sequence ID" value="WWC88510.1"/>
    <property type="molecule type" value="Genomic_DNA"/>
</dbReference>